<feature type="compositionally biased region" description="Polar residues" evidence="3">
    <location>
        <begin position="295"/>
        <end position="305"/>
    </location>
</feature>
<dbReference type="Pfam" id="PF00046">
    <property type="entry name" value="Homeodomain"/>
    <property type="match status" value="1"/>
</dbReference>
<comment type="caution">
    <text evidence="5">The sequence shown here is derived from an EMBL/GenBank/DDBJ whole genome shotgun (WGS) entry which is preliminary data.</text>
</comment>
<dbReference type="GO" id="GO:1990837">
    <property type="term" value="F:sequence-specific double-stranded DNA binding"/>
    <property type="evidence" value="ECO:0007669"/>
    <property type="project" value="TreeGrafter"/>
</dbReference>
<feature type="compositionally biased region" description="Polar residues" evidence="3">
    <location>
        <begin position="458"/>
        <end position="471"/>
    </location>
</feature>
<dbReference type="InterPro" id="IPR009057">
    <property type="entry name" value="Homeodomain-like_sf"/>
</dbReference>
<feature type="compositionally biased region" description="Pro residues" evidence="3">
    <location>
        <begin position="239"/>
        <end position="249"/>
    </location>
</feature>
<keyword evidence="1 2" id="KW-0238">DNA-binding</keyword>
<gene>
    <name evidence="5" type="ORF">D9756_010625</name>
</gene>
<feature type="compositionally biased region" description="Low complexity" evidence="3">
    <location>
        <begin position="15"/>
        <end position="27"/>
    </location>
</feature>
<keyword evidence="6" id="KW-1185">Reference proteome</keyword>
<dbReference type="Proteomes" id="UP000559027">
    <property type="component" value="Unassembled WGS sequence"/>
</dbReference>
<dbReference type="CDD" id="cd00086">
    <property type="entry name" value="homeodomain"/>
    <property type="match status" value="1"/>
</dbReference>
<evidence type="ECO:0000256" key="2">
    <source>
        <dbReference type="RuleBase" id="RU000682"/>
    </source>
</evidence>
<evidence type="ECO:0000313" key="5">
    <source>
        <dbReference type="EMBL" id="KAF5346846.1"/>
    </source>
</evidence>
<feature type="compositionally biased region" description="Pro residues" evidence="3">
    <location>
        <begin position="1"/>
        <end position="14"/>
    </location>
</feature>
<dbReference type="OrthoDB" id="6159439at2759"/>
<evidence type="ECO:0000313" key="6">
    <source>
        <dbReference type="Proteomes" id="UP000559027"/>
    </source>
</evidence>
<feature type="region of interest" description="Disordered" evidence="3">
    <location>
        <begin position="1"/>
        <end position="160"/>
    </location>
</feature>
<feature type="region of interest" description="Disordered" evidence="3">
    <location>
        <begin position="456"/>
        <end position="475"/>
    </location>
</feature>
<dbReference type="PROSITE" id="PS50071">
    <property type="entry name" value="HOMEOBOX_2"/>
    <property type="match status" value="1"/>
</dbReference>
<comment type="subcellular location">
    <subcellularLocation>
        <location evidence="1 2">Nucleus</location>
    </subcellularLocation>
</comment>
<feature type="region of interest" description="Disordered" evidence="3">
    <location>
        <begin position="187"/>
        <end position="333"/>
    </location>
</feature>
<proteinExistence type="predicted"/>
<dbReference type="AlphaFoldDB" id="A0A8H5CTL7"/>
<name>A0A8H5CTL7_9AGAR</name>
<keyword evidence="1 2" id="KW-0539">Nucleus</keyword>
<dbReference type="GO" id="GO:0000981">
    <property type="term" value="F:DNA-binding transcription factor activity, RNA polymerase II-specific"/>
    <property type="evidence" value="ECO:0007669"/>
    <property type="project" value="TreeGrafter"/>
</dbReference>
<protein>
    <recommendedName>
        <fullName evidence="4">Homeobox domain-containing protein</fullName>
    </recommendedName>
</protein>
<feature type="compositionally biased region" description="Pro residues" evidence="3">
    <location>
        <begin position="216"/>
        <end position="228"/>
    </location>
</feature>
<evidence type="ECO:0000256" key="1">
    <source>
        <dbReference type="PROSITE-ProRule" id="PRU00108"/>
    </source>
</evidence>
<dbReference type="PANTHER" id="PTHR46255:SF3">
    <property type="entry name" value="HOMEOBOX DOMAIN-CONTAINING PROTEIN"/>
    <property type="match status" value="1"/>
</dbReference>
<keyword evidence="1 2" id="KW-0371">Homeobox</keyword>
<feature type="compositionally biased region" description="Low complexity" evidence="3">
    <location>
        <begin position="494"/>
        <end position="503"/>
    </location>
</feature>
<evidence type="ECO:0000259" key="4">
    <source>
        <dbReference type="PROSITE" id="PS50071"/>
    </source>
</evidence>
<dbReference type="InterPro" id="IPR052631">
    <property type="entry name" value="Paired_homeobox_Bicoid"/>
</dbReference>
<accession>A0A8H5CTL7</accession>
<feature type="region of interest" description="Disordered" evidence="3">
    <location>
        <begin position="484"/>
        <end position="515"/>
    </location>
</feature>
<dbReference type="Gene3D" id="1.10.10.60">
    <property type="entry name" value="Homeodomain-like"/>
    <property type="match status" value="1"/>
</dbReference>
<dbReference type="GO" id="GO:0005634">
    <property type="term" value="C:nucleus"/>
    <property type="evidence" value="ECO:0007669"/>
    <property type="project" value="UniProtKB-SubCell"/>
</dbReference>
<dbReference type="EMBL" id="JAACJO010000029">
    <property type="protein sequence ID" value="KAF5346846.1"/>
    <property type="molecule type" value="Genomic_DNA"/>
</dbReference>
<feature type="region of interest" description="Disordered" evidence="3">
    <location>
        <begin position="354"/>
        <end position="425"/>
    </location>
</feature>
<reference evidence="5 6" key="1">
    <citation type="journal article" date="2020" name="ISME J.">
        <title>Uncovering the hidden diversity of litter-decomposition mechanisms in mushroom-forming fungi.</title>
        <authorList>
            <person name="Floudas D."/>
            <person name="Bentzer J."/>
            <person name="Ahren D."/>
            <person name="Johansson T."/>
            <person name="Persson P."/>
            <person name="Tunlid A."/>
        </authorList>
    </citation>
    <scope>NUCLEOTIDE SEQUENCE [LARGE SCALE GENOMIC DNA]</scope>
    <source>
        <strain evidence="5 6">CBS 146.42</strain>
    </source>
</reference>
<evidence type="ECO:0000256" key="3">
    <source>
        <dbReference type="SAM" id="MobiDB-lite"/>
    </source>
</evidence>
<dbReference type="PANTHER" id="PTHR46255">
    <property type="entry name" value="SHORT STATURE HOMEOBOX"/>
    <property type="match status" value="1"/>
</dbReference>
<organism evidence="5 6">
    <name type="scientific">Leucocoprinus leucothites</name>
    <dbReference type="NCBI Taxonomy" id="201217"/>
    <lineage>
        <taxon>Eukaryota</taxon>
        <taxon>Fungi</taxon>
        <taxon>Dikarya</taxon>
        <taxon>Basidiomycota</taxon>
        <taxon>Agaricomycotina</taxon>
        <taxon>Agaricomycetes</taxon>
        <taxon>Agaricomycetidae</taxon>
        <taxon>Agaricales</taxon>
        <taxon>Agaricineae</taxon>
        <taxon>Agaricaceae</taxon>
        <taxon>Leucocoprinus</taxon>
    </lineage>
</organism>
<feature type="compositionally biased region" description="Polar residues" evidence="3">
    <location>
        <begin position="115"/>
        <end position="129"/>
    </location>
</feature>
<feature type="compositionally biased region" description="Polar residues" evidence="3">
    <location>
        <begin position="529"/>
        <end position="542"/>
    </location>
</feature>
<feature type="compositionally biased region" description="Polar residues" evidence="3">
    <location>
        <begin position="56"/>
        <end position="76"/>
    </location>
</feature>
<dbReference type="InterPro" id="IPR001356">
    <property type="entry name" value="HD"/>
</dbReference>
<feature type="DNA-binding region" description="Homeobox" evidence="1">
    <location>
        <begin position="151"/>
        <end position="208"/>
    </location>
</feature>
<sequence length="558" mass="60096">MSGSRPPSPSPNSPPTNTTHSPDSTTSRTYRLAEPTYRLTEPTSNILIEEQRQESKTPVASNPTPSDQLDSPQQVPQHGVKRHFSADPQEESSSMAVAKRQRRTTPAPKQEGSQERMSPSSDSQSGGENSHSDARGKGAEQLQQDNAPVKKKRTRTLTTPHQAAVLHALLAQSRFPTTAMREEVGRSIGLSARKIWFQNQRQKARRPRKEPDESAPLPPRYGPFPAYPPQAHSSSFPVLPGPSPTPNPQLLPVTYNAPVQQPYGHPQYPSDSLSGSPPADSSGRLLGPGVPGSDQHGSSYRGQSRAQRDIGPSQDTVTPIGTPYSSGSSSQLYSPRISLPLPIQRPAAMSGTAYDQNFNRTLPPLSFDSGRPSSRDANVSGGSRRQSPFITLPPPEPSRSRQRASISPQVPHFVPHAPDASGTSRVVLPPPFTLQPEPRWDESTFSASLRPAIFARSRTASQTTRGSSASPVSRMRESISLHHDSVVGEPPTPSSSTAAPLASGVESVHPIRGGRYDPVRATFIPYVDNVSSPTPSPTSQRNLGDDPADAPSPSRENL</sequence>
<dbReference type="SMART" id="SM00389">
    <property type="entry name" value="HOX"/>
    <property type="match status" value="1"/>
</dbReference>
<feature type="region of interest" description="Disordered" evidence="3">
    <location>
        <begin position="527"/>
        <end position="558"/>
    </location>
</feature>
<dbReference type="SUPFAM" id="SSF46689">
    <property type="entry name" value="Homeodomain-like"/>
    <property type="match status" value="1"/>
</dbReference>
<feature type="domain" description="Homeobox" evidence="4">
    <location>
        <begin position="149"/>
        <end position="207"/>
    </location>
</feature>
<feature type="compositionally biased region" description="Polar residues" evidence="3">
    <location>
        <begin position="371"/>
        <end position="389"/>
    </location>
</feature>